<dbReference type="SMART" id="SM00724">
    <property type="entry name" value="TLC"/>
    <property type="match status" value="1"/>
</dbReference>
<feature type="transmembrane region" description="Helical" evidence="6">
    <location>
        <begin position="20"/>
        <end position="38"/>
    </location>
</feature>
<feature type="transmembrane region" description="Helical" evidence="6">
    <location>
        <begin position="146"/>
        <end position="165"/>
    </location>
</feature>
<evidence type="ECO:0000259" key="7">
    <source>
        <dbReference type="PROSITE" id="PS50922"/>
    </source>
</evidence>
<sequence>MDHIGSFMPVMRPEGESVEKITIVSVSALFFYGLSLLIQRCGCISGKVLPHKRKLWFNTLGSVIHSSIVTLCCACCFWLDPHLAFHMTSVAVSGMARFTPLMSLGYFTHDMIEMARFFKFSGAWPVIIHHVIVISIFGGIGMYTEFYNYLVMALTCEFNTIFLHIRQLFHMSGVSKDSTIYRVNSLSNISTFFVLRMMTLVWMIVCSFTSDKNDLQKRSITVWFIGVVGMILMMILNLVILYRLLTRDNLLPVQNKKKH</sequence>
<reference evidence="8 9" key="1">
    <citation type="submission" date="2024-02" db="EMBL/GenBank/DDBJ databases">
        <authorList>
            <person name="Daric V."/>
            <person name="Darras S."/>
        </authorList>
    </citation>
    <scope>NUCLEOTIDE SEQUENCE [LARGE SCALE GENOMIC DNA]</scope>
</reference>
<dbReference type="Proteomes" id="UP001642483">
    <property type="component" value="Unassembled WGS sequence"/>
</dbReference>
<dbReference type="InterPro" id="IPR050846">
    <property type="entry name" value="TLCD"/>
</dbReference>
<evidence type="ECO:0000256" key="6">
    <source>
        <dbReference type="SAM" id="Phobius"/>
    </source>
</evidence>
<feature type="transmembrane region" description="Helical" evidence="6">
    <location>
        <begin position="186"/>
        <end position="210"/>
    </location>
</feature>
<comment type="subcellular location">
    <subcellularLocation>
        <location evidence="1">Membrane</location>
        <topology evidence="1">Multi-pass membrane protein</topology>
    </subcellularLocation>
</comment>
<keyword evidence="2 5" id="KW-0812">Transmembrane</keyword>
<evidence type="ECO:0000313" key="8">
    <source>
        <dbReference type="EMBL" id="CAK8673981.1"/>
    </source>
</evidence>
<dbReference type="EMBL" id="CAWYQH010000002">
    <property type="protein sequence ID" value="CAK8673981.1"/>
    <property type="molecule type" value="Genomic_DNA"/>
</dbReference>
<dbReference type="Pfam" id="PF03798">
    <property type="entry name" value="TRAM_LAG1_CLN8"/>
    <property type="match status" value="1"/>
</dbReference>
<comment type="caution">
    <text evidence="8">The sequence shown here is derived from an EMBL/GenBank/DDBJ whole genome shotgun (WGS) entry which is preliminary data.</text>
</comment>
<dbReference type="PROSITE" id="PS50922">
    <property type="entry name" value="TLC"/>
    <property type="match status" value="1"/>
</dbReference>
<evidence type="ECO:0000256" key="5">
    <source>
        <dbReference type="PROSITE-ProRule" id="PRU00205"/>
    </source>
</evidence>
<evidence type="ECO:0000256" key="1">
    <source>
        <dbReference type="ARBA" id="ARBA00004141"/>
    </source>
</evidence>
<dbReference type="PANTHER" id="PTHR13439">
    <property type="entry name" value="CT120 PROTEIN"/>
    <property type="match status" value="1"/>
</dbReference>
<feature type="transmembrane region" description="Helical" evidence="6">
    <location>
        <begin position="222"/>
        <end position="245"/>
    </location>
</feature>
<name>A0ABP0F3H0_CLALP</name>
<keyword evidence="9" id="KW-1185">Reference proteome</keyword>
<evidence type="ECO:0000256" key="3">
    <source>
        <dbReference type="ARBA" id="ARBA00022989"/>
    </source>
</evidence>
<protein>
    <recommendedName>
        <fullName evidence="7">TLC domain-containing protein</fullName>
    </recommendedName>
</protein>
<feature type="transmembrane region" description="Helical" evidence="6">
    <location>
        <begin position="59"/>
        <end position="79"/>
    </location>
</feature>
<feature type="domain" description="TLC" evidence="7">
    <location>
        <begin position="51"/>
        <end position="236"/>
    </location>
</feature>
<evidence type="ECO:0000256" key="4">
    <source>
        <dbReference type="ARBA" id="ARBA00023136"/>
    </source>
</evidence>
<dbReference type="InterPro" id="IPR006634">
    <property type="entry name" value="TLC-dom"/>
</dbReference>
<proteinExistence type="predicted"/>
<evidence type="ECO:0000256" key="2">
    <source>
        <dbReference type="ARBA" id="ARBA00022692"/>
    </source>
</evidence>
<evidence type="ECO:0000313" key="9">
    <source>
        <dbReference type="Proteomes" id="UP001642483"/>
    </source>
</evidence>
<gene>
    <name evidence="8" type="ORF">CVLEPA_LOCUS3708</name>
</gene>
<accession>A0ABP0F3H0</accession>
<keyword evidence="4 5" id="KW-0472">Membrane</keyword>
<organism evidence="8 9">
    <name type="scientific">Clavelina lepadiformis</name>
    <name type="common">Light-bulb sea squirt</name>
    <name type="synonym">Ascidia lepadiformis</name>
    <dbReference type="NCBI Taxonomy" id="159417"/>
    <lineage>
        <taxon>Eukaryota</taxon>
        <taxon>Metazoa</taxon>
        <taxon>Chordata</taxon>
        <taxon>Tunicata</taxon>
        <taxon>Ascidiacea</taxon>
        <taxon>Aplousobranchia</taxon>
        <taxon>Clavelinidae</taxon>
        <taxon>Clavelina</taxon>
    </lineage>
</organism>
<feature type="transmembrane region" description="Helical" evidence="6">
    <location>
        <begin position="120"/>
        <end position="140"/>
    </location>
</feature>
<feature type="transmembrane region" description="Helical" evidence="6">
    <location>
        <begin position="85"/>
        <end position="108"/>
    </location>
</feature>
<dbReference type="PANTHER" id="PTHR13439:SF4">
    <property type="entry name" value="TLC DOMAIN-CONTAINING PROTEIN"/>
    <property type="match status" value="1"/>
</dbReference>
<keyword evidence="3 6" id="KW-1133">Transmembrane helix</keyword>